<reference evidence="1 2" key="1">
    <citation type="journal article" date="2014" name="PLoS Genet.">
        <title>The Genome of Spironucleus salmonicida Highlights a Fish Pathogen Adapted to Fluctuating Environments.</title>
        <authorList>
            <person name="Xu F."/>
            <person name="Jerlstrom-Hultqvist J."/>
            <person name="Einarsson E."/>
            <person name="Astvaldsson A."/>
            <person name="Svard S.G."/>
            <person name="Andersson J.O."/>
        </authorList>
    </citation>
    <scope>NUCLEOTIDE SEQUENCE [LARGE SCALE GENOMIC DNA]</scope>
    <source>
        <strain evidence="1 2">ATCC 50377</strain>
    </source>
</reference>
<evidence type="ECO:0000313" key="1">
    <source>
        <dbReference type="EMBL" id="KAH0572902.1"/>
    </source>
</evidence>
<keyword evidence="2" id="KW-1185">Reference proteome</keyword>
<evidence type="ECO:0000313" key="2">
    <source>
        <dbReference type="Proteomes" id="UP000018208"/>
    </source>
</evidence>
<proteinExistence type="predicted"/>
<dbReference type="EMBL" id="AUWU02000005">
    <property type="protein sequence ID" value="KAH0572902.1"/>
    <property type="molecule type" value="Genomic_DNA"/>
</dbReference>
<dbReference type="GeneID" id="94299040"/>
<organism evidence="1 2">
    <name type="scientific">Spironucleus salmonicida</name>
    <dbReference type="NCBI Taxonomy" id="348837"/>
    <lineage>
        <taxon>Eukaryota</taxon>
        <taxon>Metamonada</taxon>
        <taxon>Diplomonadida</taxon>
        <taxon>Hexamitidae</taxon>
        <taxon>Hexamitinae</taxon>
        <taxon>Spironucleus</taxon>
    </lineage>
</organism>
<protein>
    <submittedName>
        <fullName evidence="1">Uncharacterized protein</fullName>
    </submittedName>
</protein>
<dbReference type="KEGG" id="ssao:94299040"/>
<name>A0A9P8RXV6_9EUKA</name>
<comment type="caution">
    <text evidence="1">The sequence shown here is derived from an EMBL/GenBank/DDBJ whole genome shotgun (WGS) entry which is preliminary data.</text>
</comment>
<accession>A0A9P8RXV6</accession>
<dbReference type="Proteomes" id="UP000018208">
    <property type="component" value="Unassembled WGS sequence"/>
</dbReference>
<sequence>MAKFYMVSRCLKSQDLLGAIMKDQQASHISHISCIRRAPIAASDTVPCTKLRGQGAVRHAVSSGVFEAKFAINCPVSILARANLAKAGAAQG</sequence>
<dbReference type="RefSeq" id="XP_067763675.1">
    <property type="nucleotide sequence ID" value="XM_067908854.1"/>
</dbReference>
<gene>
    <name evidence="1" type="ORF">SS50377_25017</name>
</gene>
<dbReference type="AlphaFoldDB" id="A0A9P8RXV6"/>